<name>A0ABT9W0Z1_9BACI</name>
<feature type="transmembrane region" description="Helical" evidence="7">
    <location>
        <begin position="183"/>
        <end position="202"/>
    </location>
</feature>
<feature type="transmembrane region" description="Helical" evidence="7">
    <location>
        <begin position="24"/>
        <end position="49"/>
    </location>
</feature>
<keyword evidence="10" id="KW-1185">Reference proteome</keyword>
<organism evidence="9 10">
    <name type="scientific">Caldalkalibacillus horti</name>
    <dbReference type="NCBI Taxonomy" id="77523"/>
    <lineage>
        <taxon>Bacteria</taxon>
        <taxon>Bacillati</taxon>
        <taxon>Bacillota</taxon>
        <taxon>Bacilli</taxon>
        <taxon>Bacillales</taxon>
        <taxon>Bacillaceae</taxon>
        <taxon>Caldalkalibacillus</taxon>
    </lineage>
</organism>
<keyword evidence="4 7" id="KW-0812">Transmembrane</keyword>
<dbReference type="PROSITE" id="PS50850">
    <property type="entry name" value="MFS"/>
    <property type="match status" value="1"/>
</dbReference>
<evidence type="ECO:0000256" key="6">
    <source>
        <dbReference type="ARBA" id="ARBA00023136"/>
    </source>
</evidence>
<dbReference type="Gene3D" id="1.20.1250.20">
    <property type="entry name" value="MFS general substrate transporter like domains"/>
    <property type="match status" value="1"/>
</dbReference>
<feature type="transmembrane region" description="Helical" evidence="7">
    <location>
        <begin position="271"/>
        <end position="290"/>
    </location>
</feature>
<feature type="transmembrane region" description="Helical" evidence="7">
    <location>
        <begin position="61"/>
        <end position="80"/>
    </location>
</feature>
<evidence type="ECO:0000256" key="5">
    <source>
        <dbReference type="ARBA" id="ARBA00022989"/>
    </source>
</evidence>
<feature type="transmembrane region" description="Helical" evidence="7">
    <location>
        <begin position="385"/>
        <end position="403"/>
    </location>
</feature>
<dbReference type="InterPro" id="IPR036259">
    <property type="entry name" value="MFS_trans_sf"/>
</dbReference>
<evidence type="ECO:0000256" key="7">
    <source>
        <dbReference type="SAM" id="Phobius"/>
    </source>
</evidence>
<dbReference type="CDD" id="cd06173">
    <property type="entry name" value="MFS_MefA_like"/>
    <property type="match status" value="1"/>
</dbReference>
<keyword evidence="5 7" id="KW-1133">Transmembrane helix</keyword>
<evidence type="ECO:0000256" key="2">
    <source>
        <dbReference type="ARBA" id="ARBA00022448"/>
    </source>
</evidence>
<accession>A0ABT9W0Z1</accession>
<dbReference type="RefSeq" id="WP_307395471.1">
    <property type="nucleotide sequence ID" value="NZ_BAAADK010000003.1"/>
</dbReference>
<feature type="transmembrane region" description="Helical" evidence="7">
    <location>
        <begin position="356"/>
        <end position="379"/>
    </location>
</feature>
<dbReference type="Pfam" id="PF05977">
    <property type="entry name" value="MFS_3"/>
    <property type="match status" value="1"/>
</dbReference>
<reference evidence="9 10" key="1">
    <citation type="submission" date="2023-07" db="EMBL/GenBank/DDBJ databases">
        <title>Genomic Encyclopedia of Type Strains, Phase IV (KMG-IV): sequencing the most valuable type-strain genomes for metagenomic binning, comparative biology and taxonomic classification.</title>
        <authorList>
            <person name="Goeker M."/>
        </authorList>
    </citation>
    <scope>NUCLEOTIDE SEQUENCE [LARGE SCALE GENOMIC DNA]</scope>
    <source>
        <strain evidence="9 10">DSM 12751</strain>
    </source>
</reference>
<proteinExistence type="predicted"/>
<keyword evidence="2" id="KW-0813">Transport</keyword>
<feature type="domain" description="Major facilitator superfamily (MFS) profile" evidence="8">
    <location>
        <begin position="22"/>
        <end position="404"/>
    </location>
</feature>
<sequence length="412" mass="46259">MNINPTNLQQEVLEKSLWQNKNFLFLWTGSILSNFGFQIYLITLPLLIYDLTQSALAMSTMRAIDFFPNIIIGMIAGVLVDRYHRKWILSITVILRILCLSGIVYLLYVDQIELWHLYLLGFVLSASGYTFGNAHHSVLPQLVTKQQLTAANAKLSFVDTLISMTGPGIAGVLIALYSFEVNFSLYLVCLALLLICVQFTRIPATVKQEKKVNSSIWKEMKEGIDSLLSNKILLTPTIAVLFNNFSASLVTGVLIFYAADILDTTKQQIGFMFSMGAVGGLVGSICIPFLRRKFGRGKLYVSCIFLEAISYLILVFSIHWWMLSLSLFIRVFAITMSNVVYFTIRQEFTPNHLLGRVAGTSSMLMKLAVPLGLFISGLWAEFLPIPLLFIMSTLLTLILFAILRKHTFASVE</sequence>
<feature type="transmembrane region" description="Helical" evidence="7">
    <location>
        <begin position="155"/>
        <end position="177"/>
    </location>
</feature>
<dbReference type="SUPFAM" id="SSF103473">
    <property type="entry name" value="MFS general substrate transporter"/>
    <property type="match status" value="1"/>
</dbReference>
<gene>
    <name evidence="9" type="ORF">J2S11_002818</name>
</gene>
<evidence type="ECO:0000259" key="8">
    <source>
        <dbReference type="PROSITE" id="PS50850"/>
    </source>
</evidence>
<feature type="transmembrane region" description="Helical" evidence="7">
    <location>
        <begin position="114"/>
        <end position="134"/>
    </location>
</feature>
<feature type="transmembrane region" description="Helical" evidence="7">
    <location>
        <begin position="299"/>
        <end position="321"/>
    </location>
</feature>
<dbReference type="EMBL" id="JAUSTY010000011">
    <property type="protein sequence ID" value="MDQ0166902.1"/>
    <property type="molecule type" value="Genomic_DNA"/>
</dbReference>
<evidence type="ECO:0000256" key="4">
    <source>
        <dbReference type="ARBA" id="ARBA00022692"/>
    </source>
</evidence>
<dbReference type="InterPro" id="IPR010290">
    <property type="entry name" value="TM_effector"/>
</dbReference>
<keyword evidence="6 7" id="KW-0472">Membrane</keyword>
<dbReference type="PANTHER" id="PTHR23513">
    <property type="entry name" value="INTEGRAL MEMBRANE EFFLUX PROTEIN-RELATED"/>
    <property type="match status" value="1"/>
</dbReference>
<feature type="transmembrane region" description="Helical" evidence="7">
    <location>
        <begin position="238"/>
        <end position="259"/>
    </location>
</feature>
<protein>
    <submittedName>
        <fullName evidence="9">MFS family permease</fullName>
    </submittedName>
</protein>
<evidence type="ECO:0000256" key="1">
    <source>
        <dbReference type="ARBA" id="ARBA00004651"/>
    </source>
</evidence>
<comment type="caution">
    <text evidence="9">The sequence shown here is derived from an EMBL/GenBank/DDBJ whole genome shotgun (WGS) entry which is preliminary data.</text>
</comment>
<feature type="transmembrane region" description="Helical" evidence="7">
    <location>
        <begin position="327"/>
        <end position="344"/>
    </location>
</feature>
<feature type="transmembrane region" description="Helical" evidence="7">
    <location>
        <begin position="87"/>
        <end position="108"/>
    </location>
</feature>
<evidence type="ECO:0000313" key="10">
    <source>
        <dbReference type="Proteomes" id="UP001235840"/>
    </source>
</evidence>
<keyword evidence="3" id="KW-1003">Cell membrane</keyword>
<comment type="subcellular location">
    <subcellularLocation>
        <location evidence="1">Cell membrane</location>
        <topology evidence="1">Multi-pass membrane protein</topology>
    </subcellularLocation>
</comment>
<dbReference type="PANTHER" id="PTHR23513:SF6">
    <property type="entry name" value="MAJOR FACILITATOR SUPERFAMILY ASSOCIATED DOMAIN-CONTAINING PROTEIN"/>
    <property type="match status" value="1"/>
</dbReference>
<dbReference type="InterPro" id="IPR020846">
    <property type="entry name" value="MFS_dom"/>
</dbReference>
<evidence type="ECO:0000256" key="3">
    <source>
        <dbReference type="ARBA" id="ARBA00022475"/>
    </source>
</evidence>
<dbReference type="Proteomes" id="UP001235840">
    <property type="component" value="Unassembled WGS sequence"/>
</dbReference>
<evidence type="ECO:0000313" key="9">
    <source>
        <dbReference type="EMBL" id="MDQ0166902.1"/>
    </source>
</evidence>